<sequence length="640" mass="73430">MSSLCTLPTHKGAFFLKDFLLDYFGIRIVAKETAGGESKEIYLPPQQTLMVWVYVLHASPSIVGSRCLGDRRHTNNNSSQPTHSGSFTSHLLQLPYFQCLWRQLQRFRVEFDVQPSDMAAGVLRKHIQTRPNGMKYVSFGLLEYIGQYCPMVVQFEFGGGVLQVYGPSVVKDVPSTGPSKKRYRSQPEGSATRLKRVRGETTTPSSSSVEHGIKVSNAILFEGSRQNLAGPLFSPTAVAREIEYAMDALYYTLHPRSFRKLYQTHKNRMLCHRKKRQRGEAIPDEVTLPTAEEVRITDEMLRHIFPFTVRGEGRLTEHLRGTIKSLLHQVCHLNVRGIFLKLFHKRKNLYQSPTSLLDGLISLDEVELYLRECFSKLHSEQDKSISFWGVDTDSANENIASISRNFRGWMQNNKPFLLRDFLDKVKVGKIPFVAGLFPLFGKHRNRRSLLLQRIVAQLSFFLSQYVVPFLLKKQFYFSRLNTKSNQYSFNIQEELCFLRDRHYGRLRRDSYPFRTILHNNNILITPLSVWNKAVRQEMKSYRREGRLAPLDSSSCTPTDDGLLLYASVRFLLTLQLDEVGEDCAVRLRPIAVLREGTRQALLNKSKGLLSYSSRLYHFLSRCTGVVQRIAAIKDRSLLAG</sequence>
<gene>
    <name evidence="2" type="ORF">ADEAN_000984400</name>
</gene>
<protein>
    <submittedName>
        <fullName evidence="2">Telomerase ribonucleoprotein complex - RNA binding domain containing protein, putative</fullName>
    </submittedName>
</protein>
<proteinExistence type="predicted"/>
<reference evidence="2 3" key="1">
    <citation type="submission" date="2020-08" db="EMBL/GenBank/DDBJ databases">
        <authorList>
            <person name="Newling K."/>
            <person name="Davey J."/>
            <person name="Forrester S."/>
        </authorList>
    </citation>
    <scope>NUCLEOTIDE SEQUENCE [LARGE SCALE GENOMIC DNA]</scope>
    <source>
        <strain evidence="3">Crithidia deanei Carvalho (ATCC PRA-265)</strain>
    </source>
</reference>
<dbReference type="OrthoDB" id="289721at2759"/>
<feature type="compositionally biased region" description="Polar residues" evidence="1">
    <location>
        <begin position="200"/>
        <end position="209"/>
    </location>
</feature>
<dbReference type="Gene3D" id="1.10.132.70">
    <property type="match status" value="1"/>
</dbReference>
<name>A0A7G2CTN7_9TRYP</name>
<dbReference type="Proteomes" id="UP000515908">
    <property type="component" value="Chromosome 25"/>
</dbReference>
<feature type="region of interest" description="Disordered" evidence="1">
    <location>
        <begin position="173"/>
        <end position="209"/>
    </location>
</feature>
<evidence type="ECO:0000256" key="1">
    <source>
        <dbReference type="SAM" id="MobiDB-lite"/>
    </source>
</evidence>
<evidence type="ECO:0000313" key="2">
    <source>
        <dbReference type="EMBL" id="CAD2222304.1"/>
    </source>
</evidence>
<keyword evidence="2" id="KW-0687">Ribonucleoprotein</keyword>
<dbReference type="EMBL" id="LR877169">
    <property type="protein sequence ID" value="CAD2222304.1"/>
    <property type="molecule type" value="Genomic_DNA"/>
</dbReference>
<dbReference type="GO" id="GO:1990904">
    <property type="term" value="C:ribonucleoprotein complex"/>
    <property type="evidence" value="ECO:0007669"/>
    <property type="project" value="UniProtKB-KW"/>
</dbReference>
<organism evidence="2 3">
    <name type="scientific">Angomonas deanei</name>
    <dbReference type="NCBI Taxonomy" id="59799"/>
    <lineage>
        <taxon>Eukaryota</taxon>
        <taxon>Discoba</taxon>
        <taxon>Euglenozoa</taxon>
        <taxon>Kinetoplastea</taxon>
        <taxon>Metakinetoplastina</taxon>
        <taxon>Trypanosomatida</taxon>
        <taxon>Trypanosomatidae</taxon>
        <taxon>Strigomonadinae</taxon>
        <taxon>Angomonas</taxon>
    </lineage>
</organism>
<evidence type="ECO:0000313" key="3">
    <source>
        <dbReference type="Proteomes" id="UP000515908"/>
    </source>
</evidence>
<keyword evidence="3" id="KW-1185">Reference proteome</keyword>
<dbReference type="VEuPathDB" id="TriTrypDB:ADEAN_000984400"/>
<dbReference type="AlphaFoldDB" id="A0A7G2CTN7"/>
<accession>A0A7G2CTN7</accession>